<comment type="caution">
    <text evidence="9">The sequence shown here is derived from an EMBL/GenBank/DDBJ whole genome shotgun (WGS) entry which is preliminary data.</text>
</comment>
<feature type="signal peptide" evidence="8">
    <location>
        <begin position="1"/>
        <end position="17"/>
    </location>
</feature>
<dbReference type="PANTHER" id="PTHR11319:SF35">
    <property type="entry name" value="OUTER MEMBRANE PROTEIN PMPC-RELATED"/>
    <property type="match status" value="1"/>
</dbReference>
<evidence type="ECO:0000256" key="8">
    <source>
        <dbReference type="SAM" id="SignalP"/>
    </source>
</evidence>
<evidence type="ECO:0000256" key="1">
    <source>
        <dbReference type="ARBA" id="ARBA00004196"/>
    </source>
</evidence>
<name>A0AA35SGU8_GEOBA</name>
<dbReference type="PANTHER" id="PTHR11319">
    <property type="entry name" value="G PROTEIN-COUPLED RECEPTOR-RELATED"/>
    <property type="match status" value="1"/>
</dbReference>
<evidence type="ECO:0000256" key="2">
    <source>
        <dbReference type="ARBA" id="ARBA00004442"/>
    </source>
</evidence>
<keyword evidence="6" id="KW-0472">Membrane</keyword>
<feature type="chain" id="PRO_5041294047" description="Right handed beta helix domain-containing protein" evidence="8">
    <location>
        <begin position="18"/>
        <end position="351"/>
    </location>
</feature>
<keyword evidence="10" id="KW-1185">Reference proteome</keyword>
<evidence type="ECO:0000256" key="7">
    <source>
        <dbReference type="ARBA" id="ARBA00023237"/>
    </source>
</evidence>
<keyword evidence="4" id="KW-0964">Secreted</keyword>
<sequence>MLKIVLVTALVWVCGKSVIINNKTGHDVPQCLQQNSSSPCKTLGYVFSNVSLLNNSEIVLFGNHLLHQTLTVSHVEGLTIQSGGETASIIKCVNFTNGGSGLVIRFALRVKIFNIKLEGCGTSQLINNVQYHSAVTIISSANVQISKTSFHQSIGRGLTMHDVRGQVEVINSSFIGNTVRDTLNDQSVHSGGGGLYIKITPSPGDMSSCTPGPETLNDKGTMYFIMNCVFQGNTAINAEGTEESHIGFRGLTDNENGYGKGGGIYINMEGSAFLIVQDCTFYNNSALLGGGIFAIFQDSTNSLYVNMCTFENNTAPLGSGGAVQLYYDVADPGKHNFVLLDHVQFIKNSAG</sequence>
<dbReference type="AlphaFoldDB" id="A0AA35SGU8"/>
<evidence type="ECO:0008006" key="11">
    <source>
        <dbReference type="Google" id="ProtNLM"/>
    </source>
</evidence>
<evidence type="ECO:0000256" key="4">
    <source>
        <dbReference type="ARBA" id="ARBA00022525"/>
    </source>
</evidence>
<dbReference type="SUPFAM" id="SSF51126">
    <property type="entry name" value="Pectin lyase-like"/>
    <property type="match status" value="1"/>
</dbReference>
<evidence type="ECO:0000256" key="5">
    <source>
        <dbReference type="ARBA" id="ARBA00022729"/>
    </source>
</evidence>
<evidence type="ECO:0000313" key="9">
    <source>
        <dbReference type="EMBL" id="CAI8028667.1"/>
    </source>
</evidence>
<organism evidence="9 10">
    <name type="scientific">Geodia barretti</name>
    <name type="common">Barrett's horny sponge</name>
    <dbReference type="NCBI Taxonomy" id="519541"/>
    <lineage>
        <taxon>Eukaryota</taxon>
        <taxon>Metazoa</taxon>
        <taxon>Porifera</taxon>
        <taxon>Demospongiae</taxon>
        <taxon>Heteroscleromorpha</taxon>
        <taxon>Tetractinellida</taxon>
        <taxon>Astrophorina</taxon>
        <taxon>Geodiidae</taxon>
        <taxon>Geodia</taxon>
    </lineage>
</organism>
<protein>
    <recommendedName>
        <fullName evidence="11">Right handed beta helix domain-containing protein</fullName>
    </recommendedName>
</protein>
<keyword evidence="7" id="KW-0998">Cell outer membrane</keyword>
<accession>A0AA35SGU8</accession>
<reference evidence="9" key="1">
    <citation type="submission" date="2023-03" db="EMBL/GenBank/DDBJ databases">
        <authorList>
            <person name="Steffen K."/>
            <person name="Cardenas P."/>
        </authorList>
    </citation>
    <scope>NUCLEOTIDE SEQUENCE</scope>
</reference>
<keyword evidence="5 8" id="KW-0732">Signal</keyword>
<evidence type="ECO:0000313" key="10">
    <source>
        <dbReference type="Proteomes" id="UP001174909"/>
    </source>
</evidence>
<dbReference type="EMBL" id="CASHTH010002353">
    <property type="protein sequence ID" value="CAI8028667.1"/>
    <property type="molecule type" value="Genomic_DNA"/>
</dbReference>
<dbReference type="GO" id="GO:0005576">
    <property type="term" value="C:extracellular region"/>
    <property type="evidence" value="ECO:0007669"/>
    <property type="project" value="UniProtKB-SubCell"/>
</dbReference>
<evidence type="ECO:0000256" key="6">
    <source>
        <dbReference type="ARBA" id="ARBA00023136"/>
    </source>
</evidence>
<evidence type="ECO:0000256" key="3">
    <source>
        <dbReference type="ARBA" id="ARBA00004613"/>
    </source>
</evidence>
<dbReference type="Proteomes" id="UP001174909">
    <property type="component" value="Unassembled WGS sequence"/>
</dbReference>
<proteinExistence type="predicted"/>
<gene>
    <name evidence="9" type="ORF">GBAR_LOCUS16320</name>
</gene>
<dbReference type="Pfam" id="PF02415">
    <property type="entry name" value="Chlam_PMP"/>
    <property type="match status" value="2"/>
</dbReference>
<dbReference type="InterPro" id="IPR003368">
    <property type="entry name" value="POMP_repeat"/>
</dbReference>
<dbReference type="InterPro" id="IPR011050">
    <property type="entry name" value="Pectin_lyase_fold/virulence"/>
</dbReference>
<comment type="subcellular location">
    <subcellularLocation>
        <location evidence="1">Cell envelope</location>
    </subcellularLocation>
    <subcellularLocation>
        <location evidence="2">Cell outer membrane</location>
    </subcellularLocation>
    <subcellularLocation>
        <location evidence="3">Secreted</location>
    </subcellularLocation>
</comment>
<feature type="non-terminal residue" evidence="9">
    <location>
        <position position="1"/>
    </location>
</feature>